<sequence length="163" mass="18661">MILLTTARFIYKIISKVLANRLKIVLQNCISPNQSAFVPGRMIHDNFLIAHELLHYLQSSKNGPNKGLVVKLNMSKAYDRVEWDFLEAVMLKMGFSNNWCNNLLSVVIIPERGLHQGDPLSPYLFLFCMEALLSMLLQAQKKNILRGIRASINGPKINHLFFY</sequence>
<keyword evidence="3" id="KW-1185">Reference proteome</keyword>
<dbReference type="Pfam" id="PF00078">
    <property type="entry name" value="RVT_1"/>
    <property type="match status" value="1"/>
</dbReference>
<comment type="caution">
    <text evidence="2">The sequence shown here is derived from an EMBL/GenBank/DDBJ whole genome shotgun (WGS) entry which is preliminary data.</text>
</comment>
<reference evidence="3" key="1">
    <citation type="journal article" date="2019" name="Plant Biotechnol. J.">
        <title>Genome sequencing of the Australian wild diploid species Gossypium australe highlights disease resistance and delayed gland morphogenesis.</title>
        <authorList>
            <person name="Cai Y."/>
            <person name="Cai X."/>
            <person name="Wang Q."/>
            <person name="Wang P."/>
            <person name="Zhang Y."/>
            <person name="Cai C."/>
            <person name="Xu Y."/>
            <person name="Wang K."/>
            <person name="Zhou Z."/>
            <person name="Wang C."/>
            <person name="Geng S."/>
            <person name="Li B."/>
            <person name="Dong Q."/>
            <person name="Hou Y."/>
            <person name="Wang H."/>
            <person name="Ai P."/>
            <person name="Liu Z."/>
            <person name="Yi F."/>
            <person name="Sun M."/>
            <person name="An G."/>
            <person name="Cheng J."/>
            <person name="Zhang Y."/>
            <person name="Shi Q."/>
            <person name="Xie Y."/>
            <person name="Shi X."/>
            <person name="Chang Y."/>
            <person name="Huang F."/>
            <person name="Chen Y."/>
            <person name="Hong S."/>
            <person name="Mi L."/>
            <person name="Sun Q."/>
            <person name="Zhang L."/>
            <person name="Zhou B."/>
            <person name="Peng R."/>
            <person name="Zhang X."/>
            <person name="Liu F."/>
        </authorList>
    </citation>
    <scope>NUCLEOTIDE SEQUENCE [LARGE SCALE GENOMIC DNA]</scope>
    <source>
        <strain evidence="3">cv. PA1801</strain>
    </source>
</reference>
<dbReference type="OrthoDB" id="1937198at2759"/>
<keyword evidence="2" id="KW-0548">Nucleotidyltransferase</keyword>
<keyword evidence="2" id="KW-0695">RNA-directed DNA polymerase</keyword>
<gene>
    <name evidence="2" type="ORF">EPI10_010904</name>
</gene>
<dbReference type="InterPro" id="IPR043502">
    <property type="entry name" value="DNA/RNA_pol_sf"/>
</dbReference>
<dbReference type="PROSITE" id="PS50878">
    <property type="entry name" value="RT_POL"/>
    <property type="match status" value="1"/>
</dbReference>
<dbReference type="PANTHER" id="PTHR46890">
    <property type="entry name" value="NON-LTR RETROLELEMENT REVERSE TRANSCRIPTASE-LIKE PROTEIN-RELATED"/>
    <property type="match status" value="1"/>
</dbReference>
<name>A0A5B6W4Y9_9ROSI</name>
<dbReference type="CDD" id="cd01650">
    <property type="entry name" value="RT_nLTR_like"/>
    <property type="match status" value="1"/>
</dbReference>
<dbReference type="SUPFAM" id="SSF56672">
    <property type="entry name" value="DNA/RNA polymerases"/>
    <property type="match status" value="1"/>
</dbReference>
<keyword evidence="2" id="KW-0808">Transferase</keyword>
<dbReference type="Proteomes" id="UP000325315">
    <property type="component" value="Unassembled WGS sequence"/>
</dbReference>
<dbReference type="PANTHER" id="PTHR46890:SF48">
    <property type="entry name" value="RNA-DIRECTED DNA POLYMERASE"/>
    <property type="match status" value="1"/>
</dbReference>
<evidence type="ECO:0000313" key="2">
    <source>
        <dbReference type="EMBL" id="KAA3476979.1"/>
    </source>
</evidence>
<proteinExistence type="predicted"/>
<feature type="domain" description="Reverse transcriptase" evidence="1">
    <location>
        <begin position="1"/>
        <end position="163"/>
    </location>
</feature>
<organism evidence="2 3">
    <name type="scientific">Gossypium australe</name>
    <dbReference type="NCBI Taxonomy" id="47621"/>
    <lineage>
        <taxon>Eukaryota</taxon>
        <taxon>Viridiplantae</taxon>
        <taxon>Streptophyta</taxon>
        <taxon>Embryophyta</taxon>
        <taxon>Tracheophyta</taxon>
        <taxon>Spermatophyta</taxon>
        <taxon>Magnoliopsida</taxon>
        <taxon>eudicotyledons</taxon>
        <taxon>Gunneridae</taxon>
        <taxon>Pentapetalae</taxon>
        <taxon>rosids</taxon>
        <taxon>malvids</taxon>
        <taxon>Malvales</taxon>
        <taxon>Malvaceae</taxon>
        <taxon>Malvoideae</taxon>
        <taxon>Gossypium</taxon>
    </lineage>
</organism>
<accession>A0A5B6W4Y9</accession>
<evidence type="ECO:0000313" key="3">
    <source>
        <dbReference type="Proteomes" id="UP000325315"/>
    </source>
</evidence>
<dbReference type="InterPro" id="IPR000477">
    <property type="entry name" value="RT_dom"/>
</dbReference>
<dbReference type="AlphaFoldDB" id="A0A5B6W4Y9"/>
<dbReference type="GO" id="GO:0003964">
    <property type="term" value="F:RNA-directed DNA polymerase activity"/>
    <property type="evidence" value="ECO:0007669"/>
    <property type="project" value="UniProtKB-KW"/>
</dbReference>
<evidence type="ECO:0000259" key="1">
    <source>
        <dbReference type="PROSITE" id="PS50878"/>
    </source>
</evidence>
<dbReference type="InterPro" id="IPR052343">
    <property type="entry name" value="Retrotransposon-Effector_Assoc"/>
</dbReference>
<protein>
    <submittedName>
        <fullName evidence="2">Reverse transcriptase</fullName>
    </submittedName>
</protein>
<dbReference type="EMBL" id="SMMG02000004">
    <property type="protein sequence ID" value="KAA3476979.1"/>
    <property type="molecule type" value="Genomic_DNA"/>
</dbReference>